<dbReference type="Pfam" id="PF02594">
    <property type="entry name" value="DUF167"/>
    <property type="match status" value="1"/>
</dbReference>
<protein>
    <recommendedName>
        <fullName evidence="2">UPF0235 protein J2S73_003547</fullName>
    </recommendedName>
</protein>
<dbReference type="SUPFAM" id="SSF69786">
    <property type="entry name" value="YggU-like"/>
    <property type="match status" value="1"/>
</dbReference>
<name>A0AAE4AU80_9HYPH</name>
<dbReference type="InterPro" id="IPR003746">
    <property type="entry name" value="DUF167"/>
</dbReference>
<sequence>MAARDGGGLAVRVRLTPKSGRDGVDGLKTLSDGSVVIAARVRAVPDKNAANRALEAVLAKHFALPKSAVGISSGHTARLKTVRLDGDPATLEAALADLPKL</sequence>
<reference evidence="3" key="1">
    <citation type="submission" date="2023-07" db="EMBL/GenBank/DDBJ databases">
        <title>Genomic Encyclopedia of Type Strains, Phase IV (KMG-IV): sequencing the most valuable type-strain genomes for metagenomic binning, comparative biology and taxonomic classification.</title>
        <authorList>
            <person name="Goeker M."/>
        </authorList>
    </citation>
    <scope>NUCLEOTIDE SEQUENCE</scope>
    <source>
        <strain evidence="3">DSM 21202</strain>
    </source>
</reference>
<dbReference type="InterPro" id="IPR036591">
    <property type="entry name" value="YggU-like_sf"/>
</dbReference>
<dbReference type="HAMAP" id="MF_00634">
    <property type="entry name" value="UPF0235"/>
    <property type="match status" value="1"/>
</dbReference>
<dbReference type="NCBIfam" id="TIGR00251">
    <property type="entry name" value="DUF167 family protein"/>
    <property type="match status" value="1"/>
</dbReference>
<accession>A0AAE4AU80</accession>
<evidence type="ECO:0000256" key="1">
    <source>
        <dbReference type="ARBA" id="ARBA00010364"/>
    </source>
</evidence>
<dbReference type="AlphaFoldDB" id="A0AAE4AU80"/>
<dbReference type="Proteomes" id="UP001229244">
    <property type="component" value="Unassembled WGS sequence"/>
</dbReference>
<evidence type="ECO:0000313" key="4">
    <source>
        <dbReference type="Proteomes" id="UP001229244"/>
    </source>
</evidence>
<keyword evidence="4" id="KW-1185">Reference proteome</keyword>
<dbReference type="RefSeq" id="WP_306886966.1">
    <property type="nucleotide sequence ID" value="NZ_JAUSUL010000004.1"/>
</dbReference>
<dbReference type="Gene3D" id="3.30.1200.10">
    <property type="entry name" value="YggU-like"/>
    <property type="match status" value="1"/>
</dbReference>
<gene>
    <name evidence="3" type="ORF">J2S73_003547</name>
</gene>
<comment type="caution">
    <text evidence="3">The sequence shown here is derived from an EMBL/GenBank/DDBJ whole genome shotgun (WGS) entry which is preliminary data.</text>
</comment>
<organism evidence="3 4">
    <name type="scientific">Amorphus orientalis</name>
    <dbReference type="NCBI Taxonomy" id="649198"/>
    <lineage>
        <taxon>Bacteria</taxon>
        <taxon>Pseudomonadati</taxon>
        <taxon>Pseudomonadota</taxon>
        <taxon>Alphaproteobacteria</taxon>
        <taxon>Hyphomicrobiales</taxon>
        <taxon>Amorphaceae</taxon>
        <taxon>Amorphus</taxon>
    </lineage>
</organism>
<dbReference type="SMART" id="SM01152">
    <property type="entry name" value="DUF167"/>
    <property type="match status" value="1"/>
</dbReference>
<evidence type="ECO:0000256" key="2">
    <source>
        <dbReference type="HAMAP-Rule" id="MF_00634"/>
    </source>
</evidence>
<evidence type="ECO:0000313" key="3">
    <source>
        <dbReference type="EMBL" id="MDQ0317070.1"/>
    </source>
</evidence>
<dbReference type="EMBL" id="JAUSUL010000004">
    <property type="protein sequence ID" value="MDQ0317070.1"/>
    <property type="molecule type" value="Genomic_DNA"/>
</dbReference>
<proteinExistence type="inferred from homology"/>
<comment type="similarity">
    <text evidence="1 2">Belongs to the UPF0235 family.</text>
</comment>